<evidence type="ECO:0000256" key="3">
    <source>
        <dbReference type="ARBA" id="ARBA00022729"/>
    </source>
</evidence>
<evidence type="ECO:0000256" key="1">
    <source>
        <dbReference type="ARBA" id="ARBA00010062"/>
    </source>
</evidence>
<evidence type="ECO:0000313" key="7">
    <source>
        <dbReference type="EMBL" id="MBB5754506.1"/>
    </source>
</evidence>
<organism evidence="7 8">
    <name type="scientific">Prosthecomicrobium pneumaticum</name>
    <dbReference type="NCBI Taxonomy" id="81895"/>
    <lineage>
        <taxon>Bacteria</taxon>
        <taxon>Pseudomonadati</taxon>
        <taxon>Pseudomonadota</taxon>
        <taxon>Alphaproteobacteria</taxon>
        <taxon>Hyphomicrobiales</taxon>
        <taxon>Kaistiaceae</taxon>
        <taxon>Prosthecomicrobium</taxon>
    </lineage>
</organism>
<feature type="domain" description="Leucine-binding protein" evidence="6">
    <location>
        <begin position="24"/>
        <end position="358"/>
    </location>
</feature>
<dbReference type="PRINTS" id="PR00337">
    <property type="entry name" value="LEUILEVALBP"/>
</dbReference>
<evidence type="ECO:0000313" key="8">
    <source>
        <dbReference type="Proteomes" id="UP000523821"/>
    </source>
</evidence>
<keyword evidence="3 5" id="KW-0732">Signal</keyword>
<feature type="chain" id="PRO_5030775451" evidence="5">
    <location>
        <begin position="23"/>
        <end position="366"/>
    </location>
</feature>
<dbReference type="GO" id="GO:0006865">
    <property type="term" value="P:amino acid transport"/>
    <property type="evidence" value="ECO:0007669"/>
    <property type="project" value="UniProtKB-KW"/>
</dbReference>
<dbReference type="InterPro" id="IPR000709">
    <property type="entry name" value="Leu_Ile_Val-bd"/>
</dbReference>
<dbReference type="RefSeq" id="WP_183857941.1">
    <property type="nucleotide sequence ID" value="NZ_JACHOO010000008.1"/>
</dbReference>
<dbReference type="CDD" id="cd06342">
    <property type="entry name" value="PBP1_ABC_LIVBP-like"/>
    <property type="match status" value="1"/>
</dbReference>
<protein>
    <submittedName>
        <fullName evidence="7">Branched-chain amino acid transport system substrate-binding protein</fullName>
    </submittedName>
</protein>
<dbReference type="PANTHER" id="PTHR47151">
    <property type="entry name" value="LEU/ILE/VAL-BINDING ABC TRANSPORTER SUBUNIT"/>
    <property type="match status" value="1"/>
</dbReference>
<dbReference type="SUPFAM" id="SSF53822">
    <property type="entry name" value="Periplasmic binding protein-like I"/>
    <property type="match status" value="1"/>
</dbReference>
<comment type="caution">
    <text evidence="7">The sequence shown here is derived from an EMBL/GenBank/DDBJ whole genome shotgun (WGS) entry which is preliminary data.</text>
</comment>
<proteinExistence type="inferred from homology"/>
<evidence type="ECO:0000256" key="5">
    <source>
        <dbReference type="SAM" id="SignalP"/>
    </source>
</evidence>
<feature type="signal peptide" evidence="5">
    <location>
        <begin position="1"/>
        <end position="22"/>
    </location>
</feature>
<dbReference type="Proteomes" id="UP000523821">
    <property type="component" value="Unassembled WGS sequence"/>
</dbReference>
<accession>A0A7W9L3G0</accession>
<name>A0A7W9L3G0_9HYPH</name>
<keyword evidence="4" id="KW-0029">Amino-acid transport</keyword>
<dbReference type="EMBL" id="JACHOO010000008">
    <property type="protein sequence ID" value="MBB5754506.1"/>
    <property type="molecule type" value="Genomic_DNA"/>
</dbReference>
<dbReference type="Gene3D" id="3.40.50.2300">
    <property type="match status" value="2"/>
</dbReference>
<dbReference type="AlphaFoldDB" id="A0A7W9L3G0"/>
<dbReference type="InterPro" id="IPR028082">
    <property type="entry name" value="Peripla_BP_I"/>
</dbReference>
<evidence type="ECO:0000256" key="4">
    <source>
        <dbReference type="ARBA" id="ARBA00022970"/>
    </source>
</evidence>
<dbReference type="InterPro" id="IPR028081">
    <property type="entry name" value="Leu-bd"/>
</dbReference>
<keyword evidence="2" id="KW-0813">Transport</keyword>
<sequence length="366" mass="37239">MRPALVRLLPLLALCASGPAAADLRIAVIGPMTGPYDILGAQLRAGAEKAVADINATGGIGGDRLVLDVEDDACRADDAVAAANRAIGRGDVFVLGHLCAGAAEAAAAVYAKSGTLAITPGVTANGLSDERAGPTVFRLAARDDGQGAFLGAELARRFADGRVAVLDDGSSYGKGLAEATRAAMNAAGKREALVETYQPGARDYRALAGRLVDDAIDAVMIGGWHNDVALIVEALRVRGSKAVVIGGDALATSEYRVAAGEAVAGTLFSFFRDWRTAPGTAVTAAAIRASGTEPEGYVLPAYAAVQLFAAAAATAPARDGPALAAALAAGETPTLIGPVSFDAKGDARLDFYALYRWDERGFAPAD</sequence>
<evidence type="ECO:0000256" key="2">
    <source>
        <dbReference type="ARBA" id="ARBA00022448"/>
    </source>
</evidence>
<evidence type="ECO:0000259" key="6">
    <source>
        <dbReference type="Pfam" id="PF13458"/>
    </source>
</evidence>
<reference evidence="7 8" key="1">
    <citation type="submission" date="2020-08" db="EMBL/GenBank/DDBJ databases">
        <title>Genomic Encyclopedia of Type Strains, Phase IV (KMG-IV): sequencing the most valuable type-strain genomes for metagenomic binning, comparative biology and taxonomic classification.</title>
        <authorList>
            <person name="Goeker M."/>
        </authorList>
    </citation>
    <scope>NUCLEOTIDE SEQUENCE [LARGE SCALE GENOMIC DNA]</scope>
    <source>
        <strain evidence="7 8">DSM 16268</strain>
    </source>
</reference>
<comment type="similarity">
    <text evidence="1">Belongs to the leucine-binding protein family.</text>
</comment>
<dbReference type="PANTHER" id="PTHR47151:SF2">
    <property type="entry name" value="AMINO ACID BINDING PROTEIN"/>
    <property type="match status" value="1"/>
</dbReference>
<gene>
    <name evidence="7" type="ORF">GGQ63_003592</name>
</gene>
<keyword evidence="8" id="KW-1185">Reference proteome</keyword>
<dbReference type="Pfam" id="PF13458">
    <property type="entry name" value="Peripla_BP_6"/>
    <property type="match status" value="1"/>
</dbReference>